<dbReference type="Proteomes" id="UP000423396">
    <property type="component" value="Chromosome"/>
</dbReference>
<dbReference type="EMBL" id="CP045483">
    <property type="protein sequence ID" value="QGR19238.1"/>
    <property type="molecule type" value="Genomic_DNA"/>
</dbReference>
<dbReference type="AlphaFoldDB" id="A0A650CN86"/>
<sequence length="108" mass="13153">MLSDLRLIDNKFVELLLEEYFLDNNSVVNDFYIVKVAEDVRRKVYRFKVWLFRSLDNKVDGFIGYLFFYKTKVVIRLPVVKDVDISEELIDRVVNLYEKIYLKKRIYE</sequence>
<accession>A0A650CN86</accession>
<evidence type="ECO:0000313" key="2">
    <source>
        <dbReference type="Proteomes" id="UP000423396"/>
    </source>
</evidence>
<proteinExistence type="predicted"/>
<evidence type="ECO:0000313" key="1">
    <source>
        <dbReference type="EMBL" id="QGR19238.1"/>
    </source>
</evidence>
<organism evidence="1 2">
    <name type="scientific">Stygiolobus azoricus</name>
    <dbReference type="NCBI Taxonomy" id="41675"/>
    <lineage>
        <taxon>Archaea</taxon>
        <taxon>Thermoproteota</taxon>
        <taxon>Thermoprotei</taxon>
        <taxon>Sulfolobales</taxon>
        <taxon>Sulfolobaceae</taxon>
        <taxon>Stygiolobus</taxon>
    </lineage>
</organism>
<keyword evidence="2" id="KW-1185">Reference proteome</keyword>
<reference evidence="1 2" key="1">
    <citation type="submission" date="2019-10" db="EMBL/GenBank/DDBJ databases">
        <title>Genome Sequences from Six Type Strain Members of the Archaeal Family Sulfolobaceae: Acidianus ambivalens, Acidianus infernus, Metallosphaera prunae, Stygiolobus azoricus, Sulfolobus metallicus, and Sulfurisphaera ohwakuensis.</title>
        <authorList>
            <person name="Counts J.A."/>
            <person name="Kelly R.M."/>
        </authorList>
    </citation>
    <scope>NUCLEOTIDE SEQUENCE [LARGE SCALE GENOMIC DNA]</scope>
    <source>
        <strain evidence="1 2">FC6</strain>
    </source>
</reference>
<name>A0A650CN86_9CREN</name>
<dbReference type="GeneID" id="42798225"/>
<gene>
    <name evidence="1" type="ORF">D1868_04090</name>
</gene>
<dbReference type="OrthoDB" id="38932at2157"/>
<dbReference type="RefSeq" id="WP_156005812.1">
    <property type="nucleotide sequence ID" value="NZ_CP045483.1"/>
</dbReference>
<protein>
    <submittedName>
        <fullName evidence="1">Uncharacterized protein</fullName>
    </submittedName>
</protein>
<dbReference type="KEGG" id="sazo:D1868_04090"/>